<accession>A0A319CW54</accession>
<dbReference type="EMBL" id="KZ826072">
    <property type="protein sequence ID" value="PYH88711.1"/>
    <property type="molecule type" value="Genomic_DNA"/>
</dbReference>
<organism evidence="1 2">
    <name type="scientific">Aspergillus ellipticus CBS 707.79</name>
    <dbReference type="NCBI Taxonomy" id="1448320"/>
    <lineage>
        <taxon>Eukaryota</taxon>
        <taxon>Fungi</taxon>
        <taxon>Dikarya</taxon>
        <taxon>Ascomycota</taxon>
        <taxon>Pezizomycotina</taxon>
        <taxon>Eurotiomycetes</taxon>
        <taxon>Eurotiomycetidae</taxon>
        <taxon>Eurotiales</taxon>
        <taxon>Aspergillaceae</taxon>
        <taxon>Aspergillus</taxon>
        <taxon>Aspergillus subgen. Circumdati</taxon>
    </lineage>
</organism>
<dbReference type="PANTHER" id="PTHR48100">
    <property type="entry name" value="BROAD-SPECIFICITY PHOSPHATASE YOR283W-RELATED"/>
    <property type="match status" value="1"/>
</dbReference>
<dbReference type="GO" id="GO:0005737">
    <property type="term" value="C:cytoplasm"/>
    <property type="evidence" value="ECO:0007669"/>
    <property type="project" value="TreeGrafter"/>
</dbReference>
<dbReference type="SMART" id="SM00855">
    <property type="entry name" value="PGAM"/>
    <property type="match status" value="1"/>
</dbReference>
<dbReference type="InterPro" id="IPR013078">
    <property type="entry name" value="His_Pase_superF_clade-1"/>
</dbReference>
<evidence type="ECO:0000313" key="2">
    <source>
        <dbReference type="Proteomes" id="UP000247810"/>
    </source>
</evidence>
<evidence type="ECO:0000313" key="1">
    <source>
        <dbReference type="EMBL" id="PYH88711.1"/>
    </source>
</evidence>
<sequence length="224" mass="25578">MPPTLYLIRHGQGEHNINNSHHLRDALLTDLGKEQCRNLRDTFPYHADVSLILASPLKRATQTAAYVFAPTLEQRQLPFLLVPLTQEISGLQCDFGHDEEVIKAEAPTLIAAAAPGYDTAQVDMDLVTGDWNSKKGIYAPTLSAVHQRAAEFRRWLYKRPEQHIALVSHGGFMHYLTEDWSTYDKSKGERHPRCKRRSRLLNDCHGYRLRELRVWTICIHGGLD</sequence>
<dbReference type="InterPro" id="IPR050275">
    <property type="entry name" value="PGM_Phosphatase"/>
</dbReference>
<dbReference type="AlphaFoldDB" id="A0A319CW54"/>
<dbReference type="PROSITE" id="PS00175">
    <property type="entry name" value="PG_MUTASE"/>
    <property type="match status" value="1"/>
</dbReference>
<name>A0A319CW54_9EURO</name>
<dbReference type="Proteomes" id="UP000247810">
    <property type="component" value="Unassembled WGS sequence"/>
</dbReference>
<keyword evidence="2" id="KW-1185">Reference proteome</keyword>
<dbReference type="PANTHER" id="PTHR48100:SF54">
    <property type="entry name" value="PHOSPHATASE SPAC5H10.03-RELATED"/>
    <property type="match status" value="1"/>
</dbReference>
<dbReference type="VEuPathDB" id="FungiDB:BO71DRAFT_467165"/>
<dbReference type="Gene3D" id="3.40.50.1240">
    <property type="entry name" value="Phosphoglycerate mutase-like"/>
    <property type="match status" value="1"/>
</dbReference>
<protein>
    <submittedName>
        <fullName evidence="1">Phosphoglycerate mutase-like protein</fullName>
    </submittedName>
</protein>
<dbReference type="InterPro" id="IPR029033">
    <property type="entry name" value="His_PPase_superfam"/>
</dbReference>
<dbReference type="GO" id="GO:0016791">
    <property type="term" value="F:phosphatase activity"/>
    <property type="evidence" value="ECO:0007669"/>
    <property type="project" value="TreeGrafter"/>
</dbReference>
<dbReference type="InterPro" id="IPR001345">
    <property type="entry name" value="PG/BPGM_mutase_AS"/>
</dbReference>
<dbReference type="OrthoDB" id="496981at2759"/>
<dbReference type="SUPFAM" id="SSF53254">
    <property type="entry name" value="Phosphoglycerate mutase-like"/>
    <property type="match status" value="1"/>
</dbReference>
<dbReference type="CDD" id="cd07067">
    <property type="entry name" value="HP_PGM_like"/>
    <property type="match status" value="1"/>
</dbReference>
<dbReference type="Pfam" id="PF00300">
    <property type="entry name" value="His_Phos_1"/>
    <property type="match status" value="1"/>
</dbReference>
<proteinExistence type="predicted"/>
<gene>
    <name evidence="1" type="ORF">BO71DRAFT_467165</name>
</gene>
<reference evidence="1 2" key="1">
    <citation type="submission" date="2018-02" db="EMBL/GenBank/DDBJ databases">
        <title>The genomes of Aspergillus section Nigri reveals drivers in fungal speciation.</title>
        <authorList>
            <consortium name="DOE Joint Genome Institute"/>
            <person name="Vesth T.C."/>
            <person name="Nybo J."/>
            <person name="Theobald S."/>
            <person name="Brandl J."/>
            <person name="Frisvad J.C."/>
            <person name="Nielsen K.F."/>
            <person name="Lyhne E.K."/>
            <person name="Kogle M.E."/>
            <person name="Kuo A."/>
            <person name="Riley R."/>
            <person name="Clum A."/>
            <person name="Nolan M."/>
            <person name="Lipzen A."/>
            <person name="Salamov A."/>
            <person name="Henrissat B."/>
            <person name="Wiebenga A."/>
            <person name="De vries R.P."/>
            <person name="Grigoriev I.V."/>
            <person name="Mortensen U.H."/>
            <person name="Andersen M.R."/>
            <person name="Baker S.E."/>
        </authorList>
    </citation>
    <scope>NUCLEOTIDE SEQUENCE [LARGE SCALE GENOMIC DNA]</scope>
    <source>
        <strain evidence="1 2">CBS 707.79</strain>
    </source>
</reference>